<protein>
    <recommendedName>
        <fullName evidence="9">Endoribonuclease YbeY</fullName>
        <ecNumber evidence="9">3.1.-.-</ecNumber>
    </recommendedName>
</protein>
<comment type="similarity">
    <text evidence="1 9">Belongs to the endoribonuclease YbeY family.</text>
</comment>
<evidence type="ECO:0000256" key="4">
    <source>
        <dbReference type="ARBA" id="ARBA00022722"/>
    </source>
</evidence>
<evidence type="ECO:0000313" key="10">
    <source>
        <dbReference type="EMBL" id="AMC93369.1"/>
    </source>
</evidence>
<feature type="binding site" evidence="9">
    <location>
        <position position="116"/>
    </location>
    <ligand>
        <name>Zn(2+)</name>
        <dbReference type="ChEBI" id="CHEBI:29105"/>
        <note>catalytic</note>
    </ligand>
</feature>
<dbReference type="InterPro" id="IPR002036">
    <property type="entry name" value="YbeY"/>
</dbReference>
<comment type="function">
    <text evidence="9">Single strand-specific metallo-endoribonuclease involved in late-stage 70S ribosome quality control and in maturation of the 3' terminus of the 16S rRNA.</text>
</comment>
<dbReference type="Proteomes" id="UP000063781">
    <property type="component" value="Chromosome"/>
</dbReference>
<gene>
    <name evidence="9" type="primary">ybeY</name>
    <name evidence="10" type="ORF">AOC36_05070</name>
</gene>
<reference evidence="10 11" key="1">
    <citation type="submission" date="2015-10" db="EMBL/GenBank/DDBJ databases">
        <title>Erysipelothrix larvae sp. LV19 isolated from the larval gut of the rhinoceros beetle, Trypoxylus dichotomus.</title>
        <authorList>
            <person name="Lim S."/>
            <person name="Kim B.-C."/>
        </authorList>
    </citation>
    <scope>NUCLEOTIDE SEQUENCE [LARGE SCALE GENOMIC DNA]</scope>
    <source>
        <strain evidence="10 11">LV19</strain>
    </source>
</reference>
<dbReference type="GO" id="GO:0004521">
    <property type="term" value="F:RNA endonuclease activity"/>
    <property type="evidence" value="ECO:0007669"/>
    <property type="project" value="UniProtKB-UniRule"/>
</dbReference>
<evidence type="ECO:0000256" key="6">
    <source>
        <dbReference type="ARBA" id="ARBA00022759"/>
    </source>
</evidence>
<dbReference type="PROSITE" id="PS01306">
    <property type="entry name" value="UPF0054"/>
    <property type="match status" value="1"/>
</dbReference>
<keyword evidence="9" id="KW-0963">Cytoplasm</keyword>
<feature type="binding site" evidence="9">
    <location>
        <position position="112"/>
    </location>
    <ligand>
        <name>Zn(2+)</name>
        <dbReference type="ChEBI" id="CHEBI:29105"/>
        <note>catalytic</note>
    </ligand>
</feature>
<dbReference type="EC" id="3.1.-.-" evidence="9"/>
<evidence type="ECO:0000256" key="9">
    <source>
        <dbReference type="HAMAP-Rule" id="MF_00009"/>
    </source>
</evidence>
<dbReference type="Gene3D" id="3.40.390.30">
    <property type="entry name" value="Metalloproteases ('zincins'), catalytic domain"/>
    <property type="match status" value="1"/>
</dbReference>
<dbReference type="NCBIfam" id="TIGR00043">
    <property type="entry name" value="rRNA maturation RNase YbeY"/>
    <property type="match status" value="1"/>
</dbReference>
<dbReference type="Pfam" id="PF02130">
    <property type="entry name" value="YbeY"/>
    <property type="match status" value="1"/>
</dbReference>
<dbReference type="GO" id="GO:0005737">
    <property type="term" value="C:cytoplasm"/>
    <property type="evidence" value="ECO:0007669"/>
    <property type="project" value="UniProtKB-SubCell"/>
</dbReference>
<organism evidence="10 11">
    <name type="scientific">Erysipelothrix larvae</name>
    <dbReference type="NCBI Taxonomy" id="1514105"/>
    <lineage>
        <taxon>Bacteria</taxon>
        <taxon>Bacillati</taxon>
        <taxon>Bacillota</taxon>
        <taxon>Erysipelotrichia</taxon>
        <taxon>Erysipelotrichales</taxon>
        <taxon>Erysipelotrichaceae</taxon>
        <taxon>Erysipelothrix</taxon>
    </lineage>
</organism>
<evidence type="ECO:0000256" key="7">
    <source>
        <dbReference type="ARBA" id="ARBA00022801"/>
    </source>
</evidence>
<evidence type="ECO:0000256" key="2">
    <source>
        <dbReference type="ARBA" id="ARBA00022517"/>
    </source>
</evidence>
<keyword evidence="5 9" id="KW-0479">Metal-binding</keyword>
<evidence type="ECO:0000256" key="8">
    <source>
        <dbReference type="ARBA" id="ARBA00022833"/>
    </source>
</evidence>
<dbReference type="PANTHER" id="PTHR46986">
    <property type="entry name" value="ENDORIBONUCLEASE YBEY, CHLOROPLASTIC"/>
    <property type="match status" value="1"/>
</dbReference>
<evidence type="ECO:0000256" key="5">
    <source>
        <dbReference type="ARBA" id="ARBA00022723"/>
    </source>
</evidence>
<sequence length="147" mass="17178">MDITFLNQSSETSWKEYKKYLSPLLKETLHHVKHDDKVSVSVVLVHDAQIHEYNKAFRDIDTPTDVLSFPDGDCEEGITNLGDIVISVDALRRQAQEYQHSLKREFSFLVVHGYLHLLGYDHHTQEEEHEMFTLQKEILDALDIRRS</sequence>
<dbReference type="GO" id="GO:0004222">
    <property type="term" value="F:metalloendopeptidase activity"/>
    <property type="evidence" value="ECO:0007669"/>
    <property type="project" value="InterPro"/>
</dbReference>
<accession>A0A0X8GZL9</accession>
<comment type="cofactor">
    <cofactor evidence="9">
        <name>Zn(2+)</name>
        <dbReference type="ChEBI" id="CHEBI:29105"/>
    </cofactor>
    <text evidence="9">Binds 1 zinc ion.</text>
</comment>
<keyword evidence="6 9" id="KW-0255">Endonuclease</keyword>
<keyword evidence="3 9" id="KW-0698">rRNA processing</keyword>
<evidence type="ECO:0000256" key="3">
    <source>
        <dbReference type="ARBA" id="ARBA00022552"/>
    </source>
</evidence>
<dbReference type="InterPro" id="IPR023091">
    <property type="entry name" value="MetalPrtase_cat_dom_sf_prd"/>
</dbReference>
<keyword evidence="4 9" id="KW-0540">Nuclease</keyword>
<dbReference type="InterPro" id="IPR020549">
    <property type="entry name" value="YbeY_CS"/>
</dbReference>
<proteinExistence type="inferred from homology"/>
<feature type="binding site" evidence="9">
    <location>
        <position position="122"/>
    </location>
    <ligand>
        <name>Zn(2+)</name>
        <dbReference type="ChEBI" id="CHEBI:29105"/>
        <note>catalytic</note>
    </ligand>
</feature>
<dbReference type="RefSeq" id="WP_067632080.1">
    <property type="nucleotide sequence ID" value="NZ_CP013213.1"/>
</dbReference>
<comment type="subcellular location">
    <subcellularLocation>
        <location evidence="9">Cytoplasm</location>
    </subcellularLocation>
</comment>
<dbReference type="GO" id="GO:0006364">
    <property type="term" value="P:rRNA processing"/>
    <property type="evidence" value="ECO:0007669"/>
    <property type="project" value="UniProtKB-UniRule"/>
</dbReference>
<keyword evidence="8 9" id="KW-0862">Zinc</keyword>
<dbReference type="KEGG" id="erl:AOC36_05070"/>
<dbReference type="GO" id="GO:0008270">
    <property type="term" value="F:zinc ion binding"/>
    <property type="evidence" value="ECO:0007669"/>
    <property type="project" value="UniProtKB-UniRule"/>
</dbReference>
<name>A0A0X8GZL9_9FIRM</name>
<dbReference type="EMBL" id="CP013213">
    <property type="protein sequence ID" value="AMC93369.1"/>
    <property type="molecule type" value="Genomic_DNA"/>
</dbReference>
<evidence type="ECO:0000313" key="11">
    <source>
        <dbReference type="Proteomes" id="UP000063781"/>
    </source>
</evidence>
<dbReference type="STRING" id="1514105.AOC36_05070"/>
<dbReference type="AlphaFoldDB" id="A0A0X8GZL9"/>
<keyword evidence="11" id="KW-1185">Reference proteome</keyword>
<dbReference type="OrthoDB" id="9807740at2"/>
<dbReference type="HAMAP" id="MF_00009">
    <property type="entry name" value="Endoribonucl_YbeY"/>
    <property type="match status" value="1"/>
</dbReference>
<dbReference type="PANTHER" id="PTHR46986:SF1">
    <property type="entry name" value="ENDORIBONUCLEASE YBEY, CHLOROPLASTIC"/>
    <property type="match status" value="1"/>
</dbReference>
<dbReference type="SUPFAM" id="SSF55486">
    <property type="entry name" value="Metalloproteases ('zincins'), catalytic domain"/>
    <property type="match status" value="1"/>
</dbReference>
<keyword evidence="2 9" id="KW-0690">Ribosome biogenesis</keyword>
<evidence type="ECO:0000256" key="1">
    <source>
        <dbReference type="ARBA" id="ARBA00010875"/>
    </source>
</evidence>
<keyword evidence="7 9" id="KW-0378">Hydrolase</keyword>